<dbReference type="OrthoDB" id="3341843at2759"/>
<name>A0A8H5D1A9_9AGAR</name>
<evidence type="ECO:0000313" key="4">
    <source>
        <dbReference type="Proteomes" id="UP000559256"/>
    </source>
</evidence>
<feature type="transmembrane region" description="Helical" evidence="1">
    <location>
        <begin position="81"/>
        <end position="99"/>
    </location>
</feature>
<dbReference type="InterPro" id="IPR045340">
    <property type="entry name" value="DUF6533"/>
</dbReference>
<evidence type="ECO:0000259" key="2">
    <source>
        <dbReference type="Pfam" id="PF20151"/>
    </source>
</evidence>
<gene>
    <name evidence="3" type="ORF">D9758_010481</name>
</gene>
<protein>
    <recommendedName>
        <fullName evidence="2">DUF6533 domain-containing protein</fullName>
    </recommendedName>
</protein>
<reference evidence="3 4" key="1">
    <citation type="journal article" date="2020" name="ISME J.">
        <title>Uncovering the hidden diversity of litter-decomposition mechanisms in mushroom-forming fungi.</title>
        <authorList>
            <person name="Floudas D."/>
            <person name="Bentzer J."/>
            <person name="Ahren D."/>
            <person name="Johansson T."/>
            <person name="Persson P."/>
            <person name="Tunlid A."/>
        </authorList>
    </citation>
    <scope>NUCLEOTIDE SEQUENCE [LARGE SCALE GENOMIC DNA]</scope>
    <source>
        <strain evidence="3 4">CBS 291.85</strain>
    </source>
</reference>
<accession>A0A8H5D1A9</accession>
<dbReference type="Proteomes" id="UP000559256">
    <property type="component" value="Unassembled WGS sequence"/>
</dbReference>
<dbReference type="Pfam" id="PF20151">
    <property type="entry name" value="DUF6533"/>
    <property type="match status" value="1"/>
</dbReference>
<organism evidence="3 4">
    <name type="scientific">Tetrapyrgos nigripes</name>
    <dbReference type="NCBI Taxonomy" id="182062"/>
    <lineage>
        <taxon>Eukaryota</taxon>
        <taxon>Fungi</taxon>
        <taxon>Dikarya</taxon>
        <taxon>Basidiomycota</taxon>
        <taxon>Agaricomycotina</taxon>
        <taxon>Agaricomycetes</taxon>
        <taxon>Agaricomycetidae</taxon>
        <taxon>Agaricales</taxon>
        <taxon>Marasmiineae</taxon>
        <taxon>Marasmiaceae</taxon>
        <taxon>Tetrapyrgos</taxon>
    </lineage>
</organism>
<sequence length="209" mass="23412">MNQPPPFGLIPSSILVTATLLCYDYLCTFEHEVAYIWPQPLTIGSVLFFLNRYSPFIDTFLNISLTFTDISPEDCLVQYQVVIWLVFWGMVFSEAILLLRTYAIWERRRSILIFFMTMVVAFISLGGRHGHLDVRPRSTSGNIGFLTLMVSVVGPRPFGERGCDLVDADNIIFITFVLLALCEFMLTIGNTLSSTVGTSAAGSAFPNMQ</sequence>
<feature type="transmembrane region" description="Helical" evidence="1">
    <location>
        <begin position="33"/>
        <end position="50"/>
    </location>
</feature>
<evidence type="ECO:0000256" key="1">
    <source>
        <dbReference type="SAM" id="Phobius"/>
    </source>
</evidence>
<evidence type="ECO:0000313" key="3">
    <source>
        <dbReference type="EMBL" id="KAF5350881.1"/>
    </source>
</evidence>
<keyword evidence="1" id="KW-0472">Membrane</keyword>
<feature type="domain" description="DUF6533" evidence="2">
    <location>
        <begin position="14"/>
        <end position="57"/>
    </location>
</feature>
<dbReference type="AlphaFoldDB" id="A0A8H5D1A9"/>
<keyword evidence="4" id="KW-1185">Reference proteome</keyword>
<proteinExistence type="predicted"/>
<keyword evidence="1" id="KW-0812">Transmembrane</keyword>
<keyword evidence="1" id="KW-1133">Transmembrane helix</keyword>
<comment type="caution">
    <text evidence="3">The sequence shown here is derived from an EMBL/GenBank/DDBJ whole genome shotgun (WGS) entry which is preliminary data.</text>
</comment>
<feature type="transmembrane region" description="Helical" evidence="1">
    <location>
        <begin position="111"/>
        <end position="129"/>
    </location>
</feature>
<dbReference type="EMBL" id="JAACJM010000072">
    <property type="protein sequence ID" value="KAF5350881.1"/>
    <property type="molecule type" value="Genomic_DNA"/>
</dbReference>
<feature type="transmembrane region" description="Helical" evidence="1">
    <location>
        <begin position="171"/>
        <end position="189"/>
    </location>
</feature>
<feature type="transmembrane region" description="Helical" evidence="1">
    <location>
        <begin position="6"/>
        <end position="26"/>
    </location>
</feature>